<evidence type="ECO:0000313" key="2">
    <source>
        <dbReference type="EMBL" id="SDI11451.1"/>
    </source>
</evidence>
<proteinExistence type="predicted"/>
<reference evidence="2 3" key="1">
    <citation type="submission" date="2016-10" db="EMBL/GenBank/DDBJ databases">
        <authorList>
            <person name="de Groot N.N."/>
        </authorList>
    </citation>
    <scope>NUCLEOTIDE SEQUENCE [LARGE SCALE GENOMIC DNA]</scope>
    <source>
        <strain evidence="2 3">CPCC 201354</strain>
    </source>
</reference>
<evidence type="ECO:0000313" key="3">
    <source>
        <dbReference type="Proteomes" id="UP000198923"/>
    </source>
</evidence>
<evidence type="ECO:0000256" key="1">
    <source>
        <dbReference type="SAM" id="SignalP"/>
    </source>
</evidence>
<protein>
    <submittedName>
        <fullName evidence="2">Uncharacterized protein</fullName>
    </submittedName>
</protein>
<gene>
    <name evidence="2" type="ORF">SAMN05421505_13449</name>
</gene>
<keyword evidence="1" id="KW-0732">Signal</keyword>
<accession>A0A1G8HY50</accession>
<dbReference type="AlphaFoldDB" id="A0A1G8HY50"/>
<dbReference type="Proteomes" id="UP000198923">
    <property type="component" value="Unassembled WGS sequence"/>
</dbReference>
<dbReference type="EMBL" id="FNCN01000034">
    <property type="protein sequence ID" value="SDI11451.1"/>
    <property type="molecule type" value="Genomic_DNA"/>
</dbReference>
<feature type="signal peptide" evidence="1">
    <location>
        <begin position="1"/>
        <end position="31"/>
    </location>
</feature>
<dbReference type="STRING" id="504805.SAMN05421505_13449"/>
<name>A0A1G8HY50_9ACTN</name>
<keyword evidence="3" id="KW-1185">Reference proteome</keyword>
<feature type="chain" id="PRO_5039231129" evidence="1">
    <location>
        <begin position="32"/>
        <end position="218"/>
    </location>
</feature>
<organism evidence="2 3">
    <name type="scientific">Sinosporangium album</name>
    <dbReference type="NCBI Taxonomy" id="504805"/>
    <lineage>
        <taxon>Bacteria</taxon>
        <taxon>Bacillati</taxon>
        <taxon>Actinomycetota</taxon>
        <taxon>Actinomycetes</taxon>
        <taxon>Streptosporangiales</taxon>
        <taxon>Streptosporangiaceae</taxon>
        <taxon>Sinosporangium</taxon>
    </lineage>
</organism>
<sequence length="218" mass="23092">MTVTASRGRSAVVTLVIAVLALALPTGPAGAQAAKAYRGTASVVVDTYDYCGGKFGGDLRFAGTSRYRAAARLITSARQSTGGRIERNPFHWEFYVGKIGAVGSFQLGSSTIVTSSGRDIAGNLRDPRLLLGYWVTGRSGTSWSGKLVDDHRGEGASFNHFWAQTPLVPCRNLGSIVNLHSFKEGATISGRVSSGGAAFTVRGATYDGLYRFRIDFSG</sequence>